<dbReference type="EMBL" id="CAAALY010056048">
    <property type="protein sequence ID" value="VEL22363.1"/>
    <property type="molecule type" value="Genomic_DNA"/>
</dbReference>
<dbReference type="AlphaFoldDB" id="A0A448WX39"/>
<gene>
    <name evidence="2" type="ORF">PXEA_LOCUS15803</name>
</gene>
<feature type="compositionally biased region" description="Polar residues" evidence="1">
    <location>
        <begin position="17"/>
        <end position="44"/>
    </location>
</feature>
<feature type="compositionally biased region" description="Polar residues" evidence="1">
    <location>
        <begin position="98"/>
        <end position="108"/>
    </location>
</feature>
<keyword evidence="3" id="KW-1185">Reference proteome</keyword>
<feature type="region of interest" description="Disordered" evidence="1">
    <location>
        <begin position="1"/>
        <end position="44"/>
    </location>
</feature>
<evidence type="ECO:0000256" key="1">
    <source>
        <dbReference type="SAM" id="MobiDB-lite"/>
    </source>
</evidence>
<protein>
    <submittedName>
        <fullName evidence="2">Uncharacterized protein</fullName>
    </submittedName>
</protein>
<sequence>MSTYLAPYGSSLPHSYLRSQTGQADSAPGSSSLEGHSFANLSNPTASSIIGGDLGVSNPEYLIRPALLPNHFPPHQPDALDAKKASEGPAVSRAQAPPCSTTISPIDI</sequence>
<proteinExistence type="predicted"/>
<reference evidence="2" key="1">
    <citation type="submission" date="2018-11" db="EMBL/GenBank/DDBJ databases">
        <authorList>
            <consortium name="Pathogen Informatics"/>
        </authorList>
    </citation>
    <scope>NUCLEOTIDE SEQUENCE</scope>
</reference>
<feature type="region of interest" description="Disordered" evidence="1">
    <location>
        <begin position="72"/>
        <end position="108"/>
    </location>
</feature>
<dbReference type="Proteomes" id="UP000784294">
    <property type="component" value="Unassembled WGS sequence"/>
</dbReference>
<evidence type="ECO:0000313" key="3">
    <source>
        <dbReference type="Proteomes" id="UP000784294"/>
    </source>
</evidence>
<evidence type="ECO:0000313" key="2">
    <source>
        <dbReference type="EMBL" id="VEL22363.1"/>
    </source>
</evidence>
<name>A0A448WX39_9PLAT</name>
<comment type="caution">
    <text evidence="2">The sequence shown here is derived from an EMBL/GenBank/DDBJ whole genome shotgun (WGS) entry which is preliminary data.</text>
</comment>
<organism evidence="2 3">
    <name type="scientific">Protopolystoma xenopodis</name>
    <dbReference type="NCBI Taxonomy" id="117903"/>
    <lineage>
        <taxon>Eukaryota</taxon>
        <taxon>Metazoa</taxon>
        <taxon>Spiralia</taxon>
        <taxon>Lophotrochozoa</taxon>
        <taxon>Platyhelminthes</taxon>
        <taxon>Monogenea</taxon>
        <taxon>Polyopisthocotylea</taxon>
        <taxon>Polystomatidea</taxon>
        <taxon>Polystomatidae</taxon>
        <taxon>Protopolystoma</taxon>
    </lineage>
</organism>
<accession>A0A448WX39</accession>